<evidence type="ECO:0000313" key="1">
    <source>
        <dbReference type="EMBL" id="MBC2398973.1"/>
    </source>
</evidence>
<dbReference type="EMBL" id="JAAZWO010000020">
    <property type="protein sequence ID" value="MBC2398973.1"/>
    <property type="molecule type" value="Genomic_DNA"/>
</dbReference>
<comment type="caution">
    <text evidence="1">The sequence shown here is derived from an EMBL/GenBank/DDBJ whole genome shotgun (WGS) entry which is preliminary data.</text>
</comment>
<organism evidence="1 2">
    <name type="scientific">Clostridium tetanomorphum</name>
    <dbReference type="NCBI Taxonomy" id="1553"/>
    <lineage>
        <taxon>Bacteria</taxon>
        <taxon>Bacillati</taxon>
        <taxon>Bacillota</taxon>
        <taxon>Clostridia</taxon>
        <taxon>Eubacteriales</taxon>
        <taxon>Clostridiaceae</taxon>
        <taxon>Clostridium</taxon>
    </lineage>
</organism>
<dbReference type="AlphaFoldDB" id="A0A923EDX3"/>
<protein>
    <submittedName>
        <fullName evidence="1">Uncharacterized protein</fullName>
    </submittedName>
</protein>
<accession>A0A923EDX3</accession>
<evidence type="ECO:0000313" key="2">
    <source>
        <dbReference type="Proteomes" id="UP000563151"/>
    </source>
</evidence>
<keyword evidence="2" id="KW-1185">Reference proteome</keyword>
<sequence length="50" mass="5707">MKEDLKVVIRRVGDKYKNAPKPLKVTIGQILEGKIKLSNRGTRCEKNIRA</sequence>
<dbReference type="RefSeq" id="WP_173679866.1">
    <property type="nucleotide sequence ID" value="NZ_JAAZWO010000020.1"/>
</dbReference>
<gene>
    <name evidence="1" type="ORF">HGG79_14495</name>
</gene>
<name>A0A923EDX3_CLOTT</name>
<reference evidence="1 2" key="1">
    <citation type="submission" date="2020-04" db="EMBL/GenBank/DDBJ databases">
        <title>Genomic insights into acetone-butanol-ethanol (ABE) fermentation by sequencing solventogenic clostridia strains.</title>
        <authorList>
            <person name="Brown S."/>
        </authorList>
    </citation>
    <scope>NUCLEOTIDE SEQUENCE [LARGE SCALE GENOMIC DNA]</scope>
    <source>
        <strain evidence="1 2">DJ011</strain>
    </source>
</reference>
<dbReference type="Proteomes" id="UP000563151">
    <property type="component" value="Unassembled WGS sequence"/>
</dbReference>
<proteinExistence type="predicted"/>